<keyword evidence="1" id="KW-0732">Signal</keyword>
<accession>A0A917XSK9</accession>
<dbReference type="EMBL" id="BMMM01000001">
    <property type="protein sequence ID" value="GGN49903.1"/>
    <property type="molecule type" value="Genomic_DNA"/>
</dbReference>
<protein>
    <recommendedName>
        <fullName evidence="4">Calcium-binding protein</fullName>
    </recommendedName>
</protein>
<sequence length="262" mass="26401">MFIRSGAAALSGALALSALAVTTADADDGSGNIQVTQVVVNDGKSVVVGAITKKTITLSITVSDNSGIKDAYGWLYHGSIDNPDGFAGPGSEAPLTCTPVPGSVTASTCTASITIDPNAALINANAGTWHVWTSVDANDFDFVQKDSAGTFVMKRAAKLTADASPEPVAAGTTITIKGALTRANWGSGGTYGGYAGHSVKLQFRKAGTTAYTTVKTVTSGVGGAVNATATASVDGYWRWSFAGTSTTGSANATGDYVDVTAK</sequence>
<proteinExistence type="predicted"/>
<dbReference type="Proteomes" id="UP000600365">
    <property type="component" value="Unassembled WGS sequence"/>
</dbReference>
<evidence type="ECO:0000313" key="3">
    <source>
        <dbReference type="Proteomes" id="UP000600365"/>
    </source>
</evidence>
<evidence type="ECO:0008006" key="4">
    <source>
        <dbReference type="Google" id="ProtNLM"/>
    </source>
</evidence>
<name>A0A917XSK9_9ACTN</name>
<feature type="signal peptide" evidence="1">
    <location>
        <begin position="1"/>
        <end position="20"/>
    </location>
</feature>
<feature type="chain" id="PRO_5038647954" description="Calcium-binding protein" evidence="1">
    <location>
        <begin position="21"/>
        <end position="262"/>
    </location>
</feature>
<evidence type="ECO:0000313" key="2">
    <source>
        <dbReference type="EMBL" id="GGN49903.1"/>
    </source>
</evidence>
<evidence type="ECO:0000256" key="1">
    <source>
        <dbReference type="SAM" id="SignalP"/>
    </source>
</evidence>
<gene>
    <name evidence="2" type="ORF">GCM10011579_004100</name>
</gene>
<comment type="caution">
    <text evidence="2">The sequence shown here is derived from an EMBL/GenBank/DDBJ whole genome shotgun (WGS) entry which is preliminary data.</text>
</comment>
<dbReference type="AlphaFoldDB" id="A0A917XSK9"/>
<organism evidence="2 3">
    <name type="scientific">Streptomyces albiflavescens</name>
    <dbReference type="NCBI Taxonomy" id="1623582"/>
    <lineage>
        <taxon>Bacteria</taxon>
        <taxon>Bacillati</taxon>
        <taxon>Actinomycetota</taxon>
        <taxon>Actinomycetes</taxon>
        <taxon>Kitasatosporales</taxon>
        <taxon>Streptomycetaceae</taxon>
        <taxon>Streptomyces</taxon>
    </lineage>
</organism>
<dbReference type="RefSeq" id="WP_189184050.1">
    <property type="nucleotide sequence ID" value="NZ_BMMM01000001.1"/>
</dbReference>
<keyword evidence="3" id="KW-1185">Reference proteome</keyword>
<reference evidence="2 3" key="1">
    <citation type="journal article" date="2014" name="Int. J. Syst. Evol. Microbiol.">
        <title>Complete genome sequence of Corynebacterium casei LMG S-19264T (=DSM 44701T), isolated from a smear-ripened cheese.</title>
        <authorList>
            <consortium name="US DOE Joint Genome Institute (JGI-PGF)"/>
            <person name="Walter F."/>
            <person name="Albersmeier A."/>
            <person name="Kalinowski J."/>
            <person name="Ruckert C."/>
        </authorList>
    </citation>
    <scope>NUCLEOTIDE SEQUENCE [LARGE SCALE GENOMIC DNA]</scope>
    <source>
        <strain evidence="2 3">CGMCC 4.7111</strain>
    </source>
</reference>